<dbReference type="STRING" id="269621.A0A238FNW0"/>
<feature type="compositionally biased region" description="Basic and acidic residues" evidence="1">
    <location>
        <begin position="768"/>
        <end position="777"/>
    </location>
</feature>
<evidence type="ECO:0000313" key="2">
    <source>
        <dbReference type="EMBL" id="SCV74469.1"/>
    </source>
</evidence>
<feature type="region of interest" description="Disordered" evidence="1">
    <location>
        <begin position="451"/>
        <end position="791"/>
    </location>
</feature>
<feature type="compositionally biased region" description="Acidic residues" evidence="1">
    <location>
        <begin position="893"/>
        <end position="902"/>
    </location>
</feature>
<feature type="compositionally biased region" description="Polar residues" evidence="1">
    <location>
        <begin position="947"/>
        <end position="957"/>
    </location>
</feature>
<feature type="compositionally biased region" description="Basic residues" evidence="1">
    <location>
        <begin position="1325"/>
        <end position="1334"/>
    </location>
</feature>
<dbReference type="EMBL" id="FMSP01000021">
    <property type="protein sequence ID" value="SCV74469.1"/>
    <property type="molecule type" value="Genomic_DNA"/>
</dbReference>
<feature type="compositionally biased region" description="Polar residues" evidence="1">
    <location>
        <begin position="782"/>
        <end position="791"/>
    </location>
</feature>
<feature type="compositionally biased region" description="Basic residues" evidence="1">
    <location>
        <begin position="963"/>
        <end position="972"/>
    </location>
</feature>
<feature type="compositionally biased region" description="Basic and acidic residues" evidence="1">
    <location>
        <begin position="708"/>
        <end position="723"/>
    </location>
</feature>
<evidence type="ECO:0000313" key="3">
    <source>
        <dbReference type="Proteomes" id="UP000198372"/>
    </source>
</evidence>
<proteinExistence type="predicted"/>
<feature type="compositionally biased region" description="Polar residues" evidence="1">
    <location>
        <begin position="1395"/>
        <end position="1405"/>
    </location>
</feature>
<feature type="compositionally biased region" description="Acidic residues" evidence="1">
    <location>
        <begin position="684"/>
        <end position="693"/>
    </location>
</feature>
<feature type="region of interest" description="Disordered" evidence="1">
    <location>
        <begin position="856"/>
        <end position="1013"/>
    </location>
</feature>
<reference evidence="3" key="1">
    <citation type="submission" date="2016-09" db="EMBL/GenBank/DDBJ databases">
        <authorList>
            <person name="Jeantristanb JTB J.-T."/>
            <person name="Ricardo R."/>
        </authorList>
    </citation>
    <scope>NUCLEOTIDE SEQUENCE [LARGE SCALE GENOMIC DNA]</scope>
</reference>
<feature type="compositionally biased region" description="Basic and acidic residues" evidence="1">
    <location>
        <begin position="987"/>
        <end position="1000"/>
    </location>
</feature>
<gene>
    <name evidence="2" type="ORF">BQ2448_8108</name>
</gene>
<feature type="compositionally biased region" description="Polar residues" evidence="1">
    <location>
        <begin position="632"/>
        <end position="648"/>
    </location>
</feature>
<feature type="compositionally biased region" description="Low complexity" evidence="1">
    <location>
        <begin position="658"/>
        <end position="674"/>
    </location>
</feature>
<accession>A0A238FNW0</accession>
<sequence>MQDDSPDLAAIIRRLQALEQHRLDATPQATPDVNDARALAVQRLIDLRPVLDRLVHHDASSPDAETFDIQALIAFVRSLYPDHRPEDDDDARLMFETVRAVMIHLVEVKLAGEMPVPGDDQTGKSGQIPTAKMAQQHYEWNLVVANILEALELHLDITNEKDEKGQAVINQPYRKMIGEIWLGALANLLRTPANRLHPLVQSAGMDTMCELISKHRPNKNALLKLLSAQGLSEMIRASRDGHCSVSLFELAYRLLPVGKKERFAYIETLTSGKEFGGPEGGMQADLLDFNGGNYYELRDKWLPIIAAGSYERAQPFEISTLVLDEQVLVTPDSSRFFWIAQDFLETEFEPALDDAEPSPGSAPKDRKLYVSLESVHAIDVDVTSEPGMLVLTVSLSRAPDIDMPPTEFTEEDEAFGSHVLIVRLKRFQEVVDRLRRTFADRGGRYPMFNAGLIPDSNHRPKAMRASRSAVRVSRTAAIEAPMGKSDATEAEDPPESLGVESKMEESDPIESFDSRKVRSQARAEQVRKMAELPQPEHEGLKNDSGPATPLQKDDEFEEHSGAAPVEEQAPDEGGIGGLAEAAQVEPETQAPSTEVGEGRTDASGKAPALDTRKSSQEFVEHKAVARRKASTTKETLQGTKPTTRSSDGSLVRKDQKIAASTRAGGTRAAAKRSGPPSPSPVNEGGDESEEDDRFAEQDTTAKTPPGPVERDDGQPVKKQRVEVKIPVGRFGSQGATDVSDEEHETLSPPRPLKSTPKKQYGQPKNKIKVMEKAERPLKRNRGSSIVQQGDEQAQSVIEVLVSAEKSASSLSSPLNDPAEDSDDVAAQIVTLPRKAGAPAGSRRVVASKGVTKRVGVKSPFEGQSEQKIGKDGVGLETGRTSKTKQVKDHLDESTDDDDTTDYEEARPKKRQPLKAQQLKAMQLPSPSKAVSKKKKAVADVVASKGKGSSTAVVSTAQPALRRASPRNSKKTKNVPEEEQGDHSSLTEVEKYSGAGKERSVAAKSQARQHDIGVPHVVDQLESEGMGGMEHDLVPDQEEMSYRHAPLTESIAVAPVREATADLLSVQADPLARARSTESTMLDPAVDSQFVTNALADDISAADGMSSKILEASEPHEGEPVAQLPLDEESSTKSRLQGNAAAHLERVVHQDESSDLYVGSPSPSPLKLGDHVLGQTPQQTWQEHMFYDAAEDLAICQDNDGGMRTGSVKLTEDERVKAKMAIPDALVESDQEDGAESLCQPDHFALSGEPNDEKIQHRVPSPLTVATLPQFRFGPPSVDRTNFTRSAKAAQSERDRHRKLERTWKTPSHDPFFSVTGASSRIKPFDHRKRAKKVAVRGNKPTIPTSKSIAGPRAAARNVRASSAPPESSSPLPEISKDGRSKKIRHEPAAAPGNASKRTSADQQRSSVIHDQLHGVVEVILETHKNRCEFQLERLTAAQEAIKVYGWECSLPILQNTHRIAYAVERVHDFTLVRRNALREKMHEMEKTGAQVVADLV</sequence>
<keyword evidence="3" id="KW-1185">Reference proteome</keyword>
<organism evidence="2 3">
    <name type="scientific">Microbotryum intermedium</name>
    <dbReference type="NCBI Taxonomy" id="269621"/>
    <lineage>
        <taxon>Eukaryota</taxon>
        <taxon>Fungi</taxon>
        <taxon>Dikarya</taxon>
        <taxon>Basidiomycota</taxon>
        <taxon>Pucciniomycotina</taxon>
        <taxon>Microbotryomycetes</taxon>
        <taxon>Microbotryales</taxon>
        <taxon>Microbotryaceae</taxon>
        <taxon>Microbotryum</taxon>
    </lineage>
</organism>
<name>A0A238FNW0_9BASI</name>
<feature type="compositionally biased region" description="Low complexity" evidence="1">
    <location>
        <begin position="465"/>
        <end position="477"/>
    </location>
</feature>
<evidence type="ECO:0000256" key="1">
    <source>
        <dbReference type="SAM" id="MobiDB-lite"/>
    </source>
</evidence>
<feature type="compositionally biased region" description="Basic and acidic residues" evidence="1">
    <location>
        <begin position="524"/>
        <end position="541"/>
    </location>
</feature>
<feature type="region of interest" description="Disordered" evidence="1">
    <location>
        <begin position="1112"/>
        <end position="1137"/>
    </location>
</feature>
<feature type="compositionally biased region" description="Low complexity" evidence="1">
    <location>
        <begin position="1351"/>
        <end position="1373"/>
    </location>
</feature>
<protein>
    <submittedName>
        <fullName evidence="2">BQ2448_8108 protein</fullName>
    </submittedName>
</protein>
<dbReference type="Proteomes" id="UP000198372">
    <property type="component" value="Unassembled WGS sequence"/>
</dbReference>
<dbReference type="OrthoDB" id="2536295at2759"/>
<feature type="compositionally biased region" description="Basic and acidic residues" evidence="1">
    <location>
        <begin position="610"/>
        <end position="623"/>
    </location>
</feature>
<feature type="region of interest" description="Disordered" evidence="1">
    <location>
        <begin position="1275"/>
        <end position="1405"/>
    </location>
</feature>